<gene>
    <name evidence="2" type="ORF">L402_03487</name>
</gene>
<comment type="caution">
    <text evidence="2">The sequence shown here is derived from an EMBL/GenBank/DDBJ whole genome shotgun (WGS) entry which is preliminary data.</text>
</comment>
<keyword evidence="1" id="KW-0472">Membrane</keyword>
<dbReference type="EMBL" id="AYIP01000011">
    <property type="protein sequence ID" value="ESM31185.1"/>
    <property type="molecule type" value="Genomic_DNA"/>
</dbReference>
<evidence type="ECO:0000313" key="2">
    <source>
        <dbReference type="EMBL" id="ESM31185.1"/>
    </source>
</evidence>
<dbReference type="AlphaFoldDB" id="A0ABC9U8C1"/>
<reference evidence="3" key="1">
    <citation type="submission" date="2013-09" db="EMBL/GenBank/DDBJ databases">
        <title>The Genome Sequence of Enterobacter cloacae BWH 31.</title>
        <authorList>
            <consortium name="The Broad Institute Genomics Platform"/>
            <consortium name="The Broad Institute Genome Sequencing Center for Infectious Disease"/>
            <person name="Murphy C."/>
            <person name="Cosimi L."/>
            <person name="Cerqueira G."/>
            <person name="Feldgarden M."/>
            <person name="Hung D."/>
            <person name="Onderdonk A.B."/>
            <person name="Ferraro M.J."/>
            <person name="Hooper D."/>
            <person name="Dekker J."/>
            <person name="O'Brien T."/>
            <person name="Huang S."/>
            <person name="Quan V."/>
            <person name="Ernst C."/>
            <person name="Delaney M."/>
            <person name="DuBois A."/>
            <person name="Young S.K."/>
            <person name="Zeng Q."/>
            <person name="Gargeya S."/>
            <person name="Fitzgerald M."/>
            <person name="Abouelleil A."/>
            <person name="Alvarado L."/>
            <person name="Berlin A.M."/>
            <person name="Chapman S.B."/>
            <person name="Gainer-Dewar J."/>
            <person name="Goldberg J."/>
            <person name="Gnerre S."/>
            <person name="Griggs A."/>
            <person name="Gujja S."/>
            <person name="Hansen M."/>
            <person name="Howarth C."/>
            <person name="Imamovic A."/>
            <person name="Ireland A."/>
            <person name="Larimer J."/>
            <person name="McCowan C."/>
            <person name="Murphy C."/>
            <person name="Pearson M."/>
            <person name="Poon T.W."/>
            <person name="Priest M."/>
            <person name="Roberts A."/>
            <person name="Saif S."/>
            <person name="Shea T."/>
            <person name="Sykes S."/>
            <person name="Wortman J."/>
            <person name="Nusbaum C."/>
            <person name="Birren B."/>
        </authorList>
    </citation>
    <scope>NUCLEOTIDE SEQUENCE [LARGE SCALE GENOMIC DNA]</scope>
    <source>
        <strain evidence="3">BWH 31</strain>
    </source>
</reference>
<accession>A0ABC9U8C1</accession>
<evidence type="ECO:0000256" key="1">
    <source>
        <dbReference type="SAM" id="Phobius"/>
    </source>
</evidence>
<feature type="transmembrane region" description="Helical" evidence="1">
    <location>
        <begin position="57"/>
        <end position="76"/>
    </location>
</feature>
<dbReference type="Proteomes" id="UP000017391">
    <property type="component" value="Unassembled WGS sequence"/>
</dbReference>
<protein>
    <submittedName>
        <fullName evidence="2">Uncharacterized protein</fullName>
    </submittedName>
</protein>
<feature type="transmembrane region" description="Helical" evidence="1">
    <location>
        <begin position="83"/>
        <end position="102"/>
    </location>
</feature>
<keyword evidence="1" id="KW-1133">Transmembrane helix</keyword>
<organism evidence="2 3">
    <name type="scientific">Enterobacter asburiae</name>
    <dbReference type="NCBI Taxonomy" id="61645"/>
    <lineage>
        <taxon>Bacteria</taxon>
        <taxon>Pseudomonadati</taxon>
        <taxon>Pseudomonadota</taxon>
        <taxon>Gammaproteobacteria</taxon>
        <taxon>Enterobacterales</taxon>
        <taxon>Enterobacteriaceae</taxon>
        <taxon>Enterobacter</taxon>
        <taxon>Enterobacter cloacae complex</taxon>
    </lineage>
</organism>
<feature type="transmembrane region" description="Helical" evidence="1">
    <location>
        <begin position="31"/>
        <end position="51"/>
    </location>
</feature>
<proteinExistence type="predicted"/>
<sequence length="104" mass="11133">MEKSGTDNNGKADVSSWFKAGVEDLKGQCKAVVFFALSITVCMWMSLGNTSSPKVSIAWLFAAIVCCQASTDLITFSSPKSKSNFTVALRLISGGLAIWVAYNI</sequence>
<keyword evidence="1" id="KW-0812">Transmembrane</keyword>
<evidence type="ECO:0000313" key="3">
    <source>
        <dbReference type="Proteomes" id="UP000017391"/>
    </source>
</evidence>
<name>A0ABC9U8C1_ENTAS</name>
<dbReference type="RefSeq" id="WP_023311428.1">
    <property type="nucleotide sequence ID" value="NZ_CP034336.1"/>
</dbReference>